<comment type="subcellular location">
    <subcellularLocation>
        <location evidence="1">Endosome membrane</location>
        <topology evidence="1">Peripheral membrane protein</topology>
    </subcellularLocation>
</comment>
<dbReference type="GeneID" id="34524458"/>
<dbReference type="STRING" id="1071383.J7RGZ7"/>
<dbReference type="GO" id="GO:0006886">
    <property type="term" value="P:intracellular protein transport"/>
    <property type="evidence" value="ECO:0007669"/>
    <property type="project" value="EnsemblFungi"/>
</dbReference>
<dbReference type="PANTHER" id="PTHR46979:SF2">
    <property type="entry name" value="SORTING NEXIN-41"/>
    <property type="match status" value="1"/>
</dbReference>
<dbReference type="CDD" id="cd06867">
    <property type="entry name" value="PX_SNX41_42"/>
    <property type="match status" value="1"/>
</dbReference>
<evidence type="ECO:0000313" key="11">
    <source>
        <dbReference type="EMBL" id="CCK68808.1"/>
    </source>
</evidence>
<evidence type="ECO:0000256" key="9">
    <source>
        <dbReference type="SAM" id="MobiDB-lite"/>
    </source>
</evidence>
<dbReference type="Gene3D" id="1.20.1270.60">
    <property type="entry name" value="Arfaptin homology (AH) domain/BAR domain"/>
    <property type="match status" value="1"/>
</dbReference>
<evidence type="ECO:0000256" key="5">
    <source>
        <dbReference type="ARBA" id="ARBA00022927"/>
    </source>
</evidence>
<feature type="region of interest" description="Disordered" evidence="9">
    <location>
        <begin position="1"/>
        <end position="36"/>
    </location>
</feature>
<dbReference type="Gene3D" id="3.30.1520.10">
    <property type="entry name" value="Phox-like domain"/>
    <property type="match status" value="1"/>
</dbReference>
<organism evidence="11 12">
    <name type="scientific">Huiozyma naganishii (strain ATCC MYA-139 / BCRC 22969 / CBS 8797 / KCTC 17520 / NBRC 10181 / NCYC 3082 / Yp74L-3)</name>
    <name type="common">Yeast</name>
    <name type="synonym">Kazachstania naganishii</name>
    <dbReference type="NCBI Taxonomy" id="1071383"/>
    <lineage>
        <taxon>Eukaryota</taxon>
        <taxon>Fungi</taxon>
        <taxon>Dikarya</taxon>
        <taxon>Ascomycota</taxon>
        <taxon>Saccharomycotina</taxon>
        <taxon>Saccharomycetes</taxon>
        <taxon>Saccharomycetales</taxon>
        <taxon>Saccharomycetaceae</taxon>
        <taxon>Huiozyma</taxon>
    </lineage>
</organism>
<dbReference type="InterPro" id="IPR036871">
    <property type="entry name" value="PX_dom_sf"/>
</dbReference>
<reference evidence="11 12" key="1">
    <citation type="journal article" date="2011" name="Proc. Natl. Acad. Sci. U.S.A.">
        <title>Evolutionary erosion of yeast sex chromosomes by mating-type switching accidents.</title>
        <authorList>
            <person name="Gordon J.L."/>
            <person name="Armisen D."/>
            <person name="Proux-Wera E."/>
            <person name="Oheigeartaigh S.S."/>
            <person name="Byrne K.P."/>
            <person name="Wolfe K.H."/>
        </authorList>
    </citation>
    <scope>NUCLEOTIDE SEQUENCE [LARGE SCALE GENOMIC DNA]</scope>
    <source>
        <strain evidence="12">ATCC MYA-139 / BCRC 22969 / CBS 8797 / CCRC 22969 / KCTC 17520 / NBRC 10181 / NCYC 3082</strain>
    </source>
</reference>
<dbReference type="OMA" id="DFKDPWG"/>
<keyword evidence="5" id="KW-0653">Protein transport</keyword>
<feature type="region of interest" description="Disordered" evidence="9">
    <location>
        <begin position="478"/>
        <end position="497"/>
    </location>
</feature>
<dbReference type="RefSeq" id="XP_022463054.1">
    <property type="nucleotide sequence ID" value="XM_022606350.1"/>
</dbReference>
<dbReference type="InterPro" id="IPR051079">
    <property type="entry name" value="Sorting_Nexin_Autophagy"/>
</dbReference>
<dbReference type="SUPFAM" id="SSF64268">
    <property type="entry name" value="PX domain"/>
    <property type="match status" value="1"/>
</dbReference>
<dbReference type="GO" id="GO:0005829">
    <property type="term" value="C:cytosol"/>
    <property type="evidence" value="ECO:0007669"/>
    <property type="project" value="GOC"/>
</dbReference>
<reference evidence="12" key="2">
    <citation type="submission" date="2012-08" db="EMBL/GenBank/DDBJ databases">
        <title>Genome sequence of Kazachstania naganishii.</title>
        <authorList>
            <person name="Gordon J.L."/>
            <person name="Armisen D."/>
            <person name="Proux-Wera E."/>
            <person name="OhEigeartaigh S.S."/>
            <person name="Byrne K.P."/>
            <person name="Wolfe K.H."/>
        </authorList>
    </citation>
    <scope>NUCLEOTIDE SEQUENCE [LARGE SCALE GENOMIC DNA]</scope>
    <source>
        <strain evidence="12">ATCC MYA-139 / BCRC 22969 / CBS 8797 / CCRC 22969 / KCTC 17520 / NBRC 10181 / NCYC 3082</strain>
    </source>
</reference>
<dbReference type="EMBL" id="HE978315">
    <property type="protein sequence ID" value="CCK68808.1"/>
    <property type="molecule type" value="Genomic_DNA"/>
</dbReference>
<evidence type="ECO:0000256" key="6">
    <source>
        <dbReference type="ARBA" id="ARBA00023006"/>
    </source>
</evidence>
<evidence type="ECO:0000256" key="2">
    <source>
        <dbReference type="ARBA" id="ARBA00010883"/>
    </source>
</evidence>
<accession>J7RGZ7</accession>
<dbReference type="KEGG" id="kng:KNAG_0B03660"/>
<keyword evidence="8" id="KW-0472">Membrane</keyword>
<keyword evidence="12" id="KW-1185">Reference proteome</keyword>
<evidence type="ECO:0000256" key="3">
    <source>
        <dbReference type="ARBA" id="ARBA00022448"/>
    </source>
</evidence>
<dbReference type="GO" id="GO:0042147">
    <property type="term" value="P:retrograde transport, endosome to Golgi"/>
    <property type="evidence" value="ECO:0007669"/>
    <property type="project" value="EnsemblFungi"/>
</dbReference>
<sequence length="618" mass="69116">MSILNDLPVEGVIPEDDEEEQEEEEDNNPFAGTAHMFASGVASVPDHIATGSAVRGTVLSAGAPQYLYDEDEVGDEVAAAGSADPTADLKRYDGDTPDVSSSDSSRGSTHQGSSTISPHSKYEPYETLTMSMAVPPVDNQPLDSLDGTERISIVDSGDFKDPWGKHAIGYVIRTAQGGEVIRRYSEFASLHQVLMKLLPTIVIPPIPSKHPLLKYFLNPINAQNDAKIIEKRKRRFVSFLNECNRVAEIRSHIVFQKFLDPEYNWKDVLNSPPVTVLPLSNLLAPPLNPTKPSPLHILLPSPRTLTKVKPLVDRRDSDTEKEFALYEEKLARYMARFHPLHASVKQTNNHVHTLSSQIAELGAYYNAFSLENRDQAAGRVCESIEKIGHSFDVTYVSLEMLAESVHNLVEEPLDDIVKYLQDSKRVIVFKDLKYAQRQIIKATIKKRTARFDELAEFGKKLKKLDSAVIRDVAASSYVEPAESTSPESPTSPTNLSSSVVSHTEQVVQFQLQRNKRRLGKNAVNKRGQVEPEFLTTMEREEETKRLARELSKLRECERLIDRDIEQVNASALNSLKSLVEHIDSTAELLLKSITRAIIDWIKECLKAWQTARASIGDL</sequence>
<feature type="compositionally biased region" description="Acidic residues" evidence="9">
    <location>
        <begin position="13"/>
        <end position="27"/>
    </location>
</feature>
<dbReference type="GO" id="GO:0032266">
    <property type="term" value="F:phosphatidylinositol-3-phosphate binding"/>
    <property type="evidence" value="ECO:0007669"/>
    <property type="project" value="EnsemblFungi"/>
</dbReference>
<dbReference type="InterPro" id="IPR044106">
    <property type="entry name" value="PX_Snx41/Atg20"/>
</dbReference>
<gene>
    <name evidence="11" type="primary">KNAG0B03660</name>
    <name evidence="11" type="ordered locus">KNAG_0B03660</name>
</gene>
<keyword evidence="7" id="KW-0446">Lipid-binding</keyword>
<evidence type="ECO:0000313" key="12">
    <source>
        <dbReference type="Proteomes" id="UP000006310"/>
    </source>
</evidence>
<dbReference type="Pfam" id="PF00787">
    <property type="entry name" value="PX"/>
    <property type="match status" value="1"/>
</dbReference>
<name>J7RGZ7_HUIN7</name>
<dbReference type="Proteomes" id="UP000006310">
    <property type="component" value="Chromosome 2"/>
</dbReference>
<keyword evidence="6" id="KW-0072">Autophagy</keyword>
<feature type="region of interest" description="Disordered" evidence="9">
    <location>
        <begin position="80"/>
        <end position="121"/>
    </location>
</feature>
<dbReference type="AlphaFoldDB" id="J7RGZ7"/>
<evidence type="ECO:0000256" key="1">
    <source>
        <dbReference type="ARBA" id="ARBA00004481"/>
    </source>
</evidence>
<dbReference type="eggNOG" id="KOG2273">
    <property type="taxonomic scope" value="Eukaryota"/>
</dbReference>
<keyword evidence="4" id="KW-0967">Endosome</keyword>
<dbReference type="InterPro" id="IPR001683">
    <property type="entry name" value="PX_dom"/>
</dbReference>
<dbReference type="GO" id="GO:0010009">
    <property type="term" value="C:cytoplasmic side of endosome membrane"/>
    <property type="evidence" value="ECO:0007669"/>
    <property type="project" value="EnsemblFungi"/>
</dbReference>
<evidence type="ECO:0000256" key="4">
    <source>
        <dbReference type="ARBA" id="ARBA00022753"/>
    </source>
</evidence>
<evidence type="ECO:0000256" key="8">
    <source>
        <dbReference type="ARBA" id="ARBA00023136"/>
    </source>
</evidence>
<keyword evidence="3" id="KW-0813">Transport</keyword>
<dbReference type="InterPro" id="IPR027267">
    <property type="entry name" value="AH/BAR_dom_sf"/>
</dbReference>
<dbReference type="SMART" id="SM00312">
    <property type="entry name" value="PX"/>
    <property type="match status" value="1"/>
</dbReference>
<protein>
    <recommendedName>
        <fullName evidence="10">PX domain-containing protein</fullName>
    </recommendedName>
</protein>
<dbReference type="PROSITE" id="PS50195">
    <property type="entry name" value="PX"/>
    <property type="match status" value="1"/>
</dbReference>
<dbReference type="OrthoDB" id="289314at2759"/>
<dbReference type="GO" id="GO:0016236">
    <property type="term" value="P:macroautophagy"/>
    <property type="evidence" value="ECO:0007669"/>
    <property type="project" value="EnsemblFungi"/>
</dbReference>
<evidence type="ECO:0000256" key="7">
    <source>
        <dbReference type="ARBA" id="ARBA00023121"/>
    </source>
</evidence>
<proteinExistence type="inferred from homology"/>
<comment type="similarity">
    <text evidence="2">Belongs to the sorting nexin family.</text>
</comment>
<evidence type="ECO:0000259" key="10">
    <source>
        <dbReference type="PROSITE" id="PS50195"/>
    </source>
</evidence>
<feature type="compositionally biased region" description="Low complexity" evidence="9">
    <location>
        <begin position="97"/>
        <end position="115"/>
    </location>
</feature>
<dbReference type="PANTHER" id="PTHR46979">
    <property type="entry name" value="SORTING NEXIN-41"/>
    <property type="match status" value="1"/>
</dbReference>
<feature type="domain" description="PX" evidence="10">
    <location>
        <begin position="147"/>
        <end position="265"/>
    </location>
</feature>
<dbReference type="HOGENOM" id="CLU_014456_3_0_1"/>